<dbReference type="AlphaFoldDB" id="A0A1T4LYB9"/>
<proteinExistence type="predicted"/>
<sequence length="89" mass="10325">MSKPILFFSSVCPDTDPFIKLLEPYQIEYEAVNITETMPNLKRFLSLRDTREEFLEKKEMNQVGIPVLVTEDATLIFDEAALIDYYKGT</sequence>
<keyword evidence="2" id="KW-1185">Reference proteome</keyword>
<reference evidence="2" key="1">
    <citation type="submission" date="2017-02" db="EMBL/GenBank/DDBJ databases">
        <authorList>
            <person name="Varghese N."/>
            <person name="Submissions S."/>
        </authorList>
    </citation>
    <scope>NUCLEOTIDE SEQUENCE [LARGE SCALE GENOMIC DNA]</scope>
    <source>
        <strain evidence="2">DSM 15739</strain>
    </source>
</reference>
<organism evidence="1 2">
    <name type="scientific">Globicatella sulfidifaciens DSM 15739</name>
    <dbReference type="NCBI Taxonomy" id="1121925"/>
    <lineage>
        <taxon>Bacteria</taxon>
        <taxon>Bacillati</taxon>
        <taxon>Bacillota</taxon>
        <taxon>Bacilli</taxon>
        <taxon>Lactobacillales</taxon>
        <taxon>Aerococcaceae</taxon>
        <taxon>Globicatella</taxon>
    </lineage>
</organism>
<gene>
    <name evidence="1" type="ORF">SAMN02746011_01245</name>
</gene>
<dbReference type="Gene3D" id="3.40.30.10">
    <property type="entry name" value="Glutaredoxin"/>
    <property type="match status" value="1"/>
</dbReference>
<dbReference type="InterPro" id="IPR036249">
    <property type="entry name" value="Thioredoxin-like_sf"/>
</dbReference>
<dbReference type="RefSeq" id="WP_071409272.1">
    <property type="nucleotide sequence ID" value="NZ_FUWO01000010.1"/>
</dbReference>
<dbReference type="STRING" id="1121925.SAMN02746011_01245"/>
<dbReference type="Proteomes" id="UP000189941">
    <property type="component" value="Unassembled WGS sequence"/>
</dbReference>
<evidence type="ECO:0000313" key="2">
    <source>
        <dbReference type="Proteomes" id="UP000189941"/>
    </source>
</evidence>
<accession>A0A1T4LYB9</accession>
<evidence type="ECO:0000313" key="1">
    <source>
        <dbReference type="EMBL" id="SJZ59739.1"/>
    </source>
</evidence>
<dbReference type="SUPFAM" id="SSF52833">
    <property type="entry name" value="Thioredoxin-like"/>
    <property type="match status" value="1"/>
</dbReference>
<protein>
    <submittedName>
        <fullName evidence="1">Glutaredoxin-related protein</fullName>
    </submittedName>
</protein>
<dbReference type="EMBL" id="FUWO01000010">
    <property type="protein sequence ID" value="SJZ59739.1"/>
    <property type="molecule type" value="Genomic_DNA"/>
</dbReference>
<dbReference type="OrthoDB" id="5679012at2"/>
<name>A0A1T4LYB9_9LACT</name>